<evidence type="ECO:0000313" key="2">
    <source>
        <dbReference type="Proteomes" id="UP001178662"/>
    </source>
</evidence>
<evidence type="ECO:0000313" key="1">
    <source>
        <dbReference type="EMBL" id="WEK53332.1"/>
    </source>
</evidence>
<proteinExistence type="predicted"/>
<reference evidence="1" key="1">
    <citation type="submission" date="2023-03" db="EMBL/GenBank/DDBJ databases">
        <title>Andean soil-derived lignocellulolytic bacterial consortium as a source of novel taxa and putative plastic-active enzymes.</title>
        <authorList>
            <person name="Diaz-Garcia L."/>
            <person name="Chuvochina M."/>
            <person name="Feuerriegel G."/>
            <person name="Bunk B."/>
            <person name="Sproer C."/>
            <person name="Streit W.R."/>
            <person name="Rodriguez L.M."/>
            <person name="Overmann J."/>
            <person name="Jimenez D.J."/>
        </authorList>
    </citation>
    <scope>NUCLEOTIDE SEQUENCE</scope>
    <source>
        <strain evidence="1">MAG 2441</strain>
    </source>
</reference>
<dbReference type="EMBL" id="CP119317">
    <property type="protein sequence ID" value="WEK53332.1"/>
    <property type="molecule type" value="Genomic_DNA"/>
</dbReference>
<accession>A0AA95JBX0</accession>
<dbReference type="AlphaFoldDB" id="A0AA95JBX0"/>
<name>A0AA95JBX0_9BACL</name>
<protein>
    <submittedName>
        <fullName evidence="1">Uncharacterized protein</fullName>
    </submittedName>
</protein>
<dbReference type="Proteomes" id="UP001178662">
    <property type="component" value="Chromosome"/>
</dbReference>
<organism evidence="1 2">
    <name type="scientific">Candidatus Cohnella colombiensis</name>
    <dbReference type="NCBI Taxonomy" id="3121368"/>
    <lineage>
        <taxon>Bacteria</taxon>
        <taxon>Bacillati</taxon>
        <taxon>Bacillota</taxon>
        <taxon>Bacilli</taxon>
        <taxon>Bacillales</taxon>
        <taxon>Paenibacillaceae</taxon>
        <taxon>Cohnella</taxon>
    </lineage>
</organism>
<keyword evidence="2" id="KW-1185">Reference proteome</keyword>
<sequence length="145" mass="15896">MSDSERSTGEMLHYLSELRSVSMSVLSPKETRDSMIQRIERVCDSIENDLGLGKGTNDGELTVKLNVDTSGLVTVKKELSALQEAIKEAAPSLVFIQDKGGRIAKVYQDGKQLRGVRSITIRASTDEATTHEIEYVTGYTAKGED</sequence>
<gene>
    <name evidence="1" type="ORF">P0Y55_12130</name>
</gene>